<protein>
    <submittedName>
        <fullName evidence="1">Alpha/beta hydrolase</fullName>
    </submittedName>
</protein>
<name>A0A3A6PKG3_9BACL</name>
<dbReference type="Gene3D" id="3.40.50.1820">
    <property type="entry name" value="alpha/beta hydrolase"/>
    <property type="match status" value="1"/>
</dbReference>
<keyword evidence="2" id="KW-1185">Reference proteome</keyword>
<dbReference type="OrthoDB" id="503948at2"/>
<dbReference type="Pfam" id="PF02450">
    <property type="entry name" value="LCAT"/>
    <property type="match status" value="1"/>
</dbReference>
<dbReference type="EMBL" id="QXQB01000001">
    <property type="protein sequence ID" value="RJX40850.1"/>
    <property type="molecule type" value="Genomic_DNA"/>
</dbReference>
<dbReference type="InterPro" id="IPR003386">
    <property type="entry name" value="LACT/PDAT_acylTrfase"/>
</dbReference>
<evidence type="ECO:0000313" key="2">
    <source>
        <dbReference type="Proteomes" id="UP000267798"/>
    </source>
</evidence>
<dbReference type="InterPro" id="IPR029058">
    <property type="entry name" value="AB_hydrolase_fold"/>
</dbReference>
<comment type="caution">
    <text evidence="1">The sequence shown here is derived from an EMBL/GenBank/DDBJ whole genome shotgun (WGS) entry which is preliminary data.</text>
</comment>
<reference evidence="1 2" key="1">
    <citation type="submission" date="2018-09" db="EMBL/GenBank/DDBJ databases">
        <title>Paenibacillus aracenensis nov. sp. isolated from a cave in southern Spain.</title>
        <authorList>
            <person name="Jurado V."/>
            <person name="Gutierrez-Patricio S."/>
            <person name="Gonzalez-Pimentel J.L."/>
            <person name="Miller A.Z."/>
            <person name="Laiz L."/>
            <person name="Saiz-Jimenez C."/>
        </authorList>
    </citation>
    <scope>NUCLEOTIDE SEQUENCE [LARGE SCALE GENOMIC DNA]</scope>
    <source>
        <strain evidence="1 2">JCM 19203</strain>
    </source>
</reference>
<dbReference type="GO" id="GO:0016787">
    <property type="term" value="F:hydrolase activity"/>
    <property type="evidence" value="ECO:0007669"/>
    <property type="project" value="UniProtKB-KW"/>
</dbReference>
<keyword evidence="1" id="KW-0378">Hydrolase</keyword>
<dbReference type="AlphaFoldDB" id="A0A3A6PKG3"/>
<dbReference type="GO" id="GO:0008374">
    <property type="term" value="F:O-acyltransferase activity"/>
    <property type="evidence" value="ECO:0007669"/>
    <property type="project" value="InterPro"/>
</dbReference>
<dbReference type="RefSeq" id="WP_120106792.1">
    <property type="nucleotide sequence ID" value="NZ_QXQB01000001.1"/>
</dbReference>
<organism evidence="1 2">
    <name type="scientific">Paenibacillus pinisoli</name>
    <dbReference type="NCBI Taxonomy" id="1276110"/>
    <lineage>
        <taxon>Bacteria</taxon>
        <taxon>Bacillati</taxon>
        <taxon>Bacillota</taxon>
        <taxon>Bacilli</taxon>
        <taxon>Bacillales</taxon>
        <taxon>Paenibacillaceae</taxon>
        <taxon>Paenibacillus</taxon>
    </lineage>
</organism>
<dbReference type="SUPFAM" id="SSF53474">
    <property type="entry name" value="alpha/beta-Hydrolases"/>
    <property type="match status" value="1"/>
</dbReference>
<sequence length="865" mass="97931">MLRVLFIPGIKGTELLLNEDNVWFPKNTRDLEYLTRPDLEPGGLIRSVSAFTYINVSVYRGILDEFAGQQFDYHSYDWRQDIFTQVKGLVAKIKTFIDRGDEIVLIGHSMGGMLAKLAILQLEKNEEHHNIKKLLTIGTPWHGAPDAYKALAYGEPGIFPKLSQAYLFLDDKRTRRLARQFPSTYQLLPSQHYFESAYGKFLFNPNKDKSYDDIKQDVSSFYRKDNLEFVEVWDRYISPVHQAMLKPLPDSVEHDCLIGHCYPTIYQLPDSALFGMRVIFKSNAIFMNGDGVVPIFSATPTHPANLYYTEGQHAELCSSQNVLDFIAWSLGNKEGPLPDGINLKTSDDLHNGFMASIKCPVTPTFLDENNRYIAGQFDPKIEEISDLSNNPKLVYFPLGDSKYLFVPQDAETNIKVKLTSHEKGIADISLQILNEEVTEITFDPLPIDTGETAIVSFPLFTADKEPSLRKTKGTEYIYTQTKKQQNSADLIEKKPTIPIIEIVAKPQKDTKKVKYQLVFSGPIDVSINNANNELIDVVYYSLNGEPPTTYKDAFSLDLPAGNHKIVAFGKDIFGRPIKSKEYEFSIDTIAPFTKPAITATPDGLEILFTTQTLGTKVDTLYRFVTVDELDSIDEDSWTNVKPGDTVTKNWGKLSLSKSEMLVLQYYSKNPFGPTEDVKNLNIRLGNIPAIMWEETNAYITPEMIWSNFLGMNPFAISDFSVTLIGKKHLAGTLSEAVADNVKGVTLDSVYLRLTVMYDEKYALFFIGPPTEVLKIGQEYKFSFELLTERSKEKIEHTNPRAVLRALRSPIPDNNIELENVDGTFKGKFIVSDSFTKYKFRLVITDQKNLNPSLREIPLTLKEENT</sequence>
<gene>
    <name evidence="1" type="ORF">D3P09_02170</name>
</gene>
<accession>A0A3A6PKG3</accession>
<dbReference type="Proteomes" id="UP000267798">
    <property type="component" value="Unassembled WGS sequence"/>
</dbReference>
<dbReference type="PANTHER" id="PTHR11440">
    <property type="entry name" value="LECITHIN-CHOLESTEROL ACYLTRANSFERASE-RELATED"/>
    <property type="match status" value="1"/>
</dbReference>
<dbReference type="GO" id="GO:0006629">
    <property type="term" value="P:lipid metabolic process"/>
    <property type="evidence" value="ECO:0007669"/>
    <property type="project" value="InterPro"/>
</dbReference>
<proteinExistence type="predicted"/>
<evidence type="ECO:0000313" key="1">
    <source>
        <dbReference type="EMBL" id="RJX40850.1"/>
    </source>
</evidence>